<dbReference type="RefSeq" id="WP_078768298.1">
    <property type="nucleotide sequence ID" value="NZ_FUWW01000007.1"/>
</dbReference>
<dbReference type="Gene3D" id="3.40.50.1820">
    <property type="entry name" value="alpha/beta hydrolase"/>
    <property type="match status" value="1"/>
</dbReference>
<dbReference type="SUPFAM" id="SSF53474">
    <property type="entry name" value="alpha/beta-Hydrolases"/>
    <property type="match status" value="1"/>
</dbReference>
<gene>
    <name evidence="1" type="ORF">SAMN02745114_00809</name>
</gene>
<dbReference type="InterPro" id="IPR029058">
    <property type="entry name" value="AB_hydrolase_fold"/>
</dbReference>
<accession>A0A1T4LA74</accession>
<organism evidence="1 2">
    <name type="scientific">Eubacterium coprostanoligenes</name>
    <dbReference type="NCBI Taxonomy" id="290054"/>
    <lineage>
        <taxon>Bacteria</taxon>
        <taxon>Bacillati</taxon>
        <taxon>Bacillota</taxon>
        <taxon>Clostridia</taxon>
        <taxon>Eubacteriales</taxon>
        <taxon>Eubacteriaceae</taxon>
        <taxon>Eubacterium</taxon>
    </lineage>
</organism>
<dbReference type="InterPro" id="IPR024499">
    <property type="entry name" value="Mbeg1-like"/>
</dbReference>
<reference evidence="1 2" key="1">
    <citation type="submission" date="2017-02" db="EMBL/GenBank/DDBJ databases">
        <authorList>
            <person name="Peterson S.W."/>
        </authorList>
    </citation>
    <scope>NUCLEOTIDE SEQUENCE [LARGE SCALE GENOMIC DNA]</scope>
    <source>
        <strain evidence="1 2">ATCC 51222</strain>
    </source>
</reference>
<evidence type="ECO:0000313" key="2">
    <source>
        <dbReference type="Proteomes" id="UP000190657"/>
    </source>
</evidence>
<dbReference type="Pfam" id="PF11187">
    <property type="entry name" value="Mbeg1-like"/>
    <property type="match status" value="1"/>
</dbReference>
<sequence>MPNVINYIEKYGDTSFCSVPFSEADNVALCDMYYMPLDLVVTESFDDEPMNYADVANKIFELRGRKHEPVGLVLQKCISEVMMAMAEKKRFAEMKVVSAVRIYEKEPAVQFEAATFLLPNGDVVVLFKGTDDTLIGWKEDIDILTKKGIPSNMFATEYLEKVANKFSGNIIVCGHSKGGFIAQYATLFCKKEIRDRIIKVYNNDGPGFWDYSYLESDAYAEMLPKYRHFVPQSSFIGMMLAHDYDYTVVKSDQVLGPLQHDLYSWQFEGRRLKKVDDLTPIGKLNDGILRDLVENLTDEQEKALDEVFDVVISGINQEGLLDVKNNIIPSLKGGVEAWRSLDKDTQKKFLKIFSSAPSIVVKNTEKVRKEENAKRIKNISDTLKYLNVLF</sequence>
<dbReference type="OrthoDB" id="9769481at2"/>
<proteinExistence type="predicted"/>
<keyword evidence="2" id="KW-1185">Reference proteome</keyword>
<dbReference type="AlphaFoldDB" id="A0A1T4LA74"/>
<evidence type="ECO:0000313" key="1">
    <source>
        <dbReference type="EMBL" id="SJZ51481.1"/>
    </source>
</evidence>
<dbReference type="EMBL" id="FUWW01000007">
    <property type="protein sequence ID" value="SJZ51481.1"/>
    <property type="molecule type" value="Genomic_DNA"/>
</dbReference>
<name>A0A1T4LA74_9FIRM</name>
<protein>
    <recommendedName>
        <fullName evidence="3">DUF2974 domain-containing protein</fullName>
    </recommendedName>
</protein>
<dbReference type="Proteomes" id="UP000190657">
    <property type="component" value="Unassembled WGS sequence"/>
</dbReference>
<dbReference type="STRING" id="290054.SAMN02745114_00809"/>
<evidence type="ECO:0008006" key="3">
    <source>
        <dbReference type="Google" id="ProtNLM"/>
    </source>
</evidence>